<feature type="domain" description="Rho-GAP" evidence="6">
    <location>
        <begin position="914"/>
        <end position="1123"/>
    </location>
</feature>
<feature type="region of interest" description="Disordered" evidence="3">
    <location>
        <begin position="838"/>
        <end position="900"/>
    </location>
</feature>
<organism evidence="7 8">
    <name type="scientific">Maudiozyma exigua</name>
    <name type="common">Yeast</name>
    <name type="synonym">Kazachstania exigua</name>
    <dbReference type="NCBI Taxonomy" id="34358"/>
    <lineage>
        <taxon>Eukaryota</taxon>
        <taxon>Fungi</taxon>
        <taxon>Dikarya</taxon>
        <taxon>Ascomycota</taxon>
        <taxon>Saccharomycotina</taxon>
        <taxon>Saccharomycetes</taxon>
        <taxon>Saccharomycetales</taxon>
        <taxon>Saccharomycetaceae</taxon>
        <taxon>Maudiozyma</taxon>
    </lineage>
</organism>
<comment type="caution">
    <text evidence="7">The sequence shown here is derived from an EMBL/GenBank/DDBJ whole genome shotgun (WGS) entry which is preliminary data.</text>
</comment>
<dbReference type="Pfam" id="PF00787">
    <property type="entry name" value="PX"/>
    <property type="match status" value="1"/>
</dbReference>
<dbReference type="Gene3D" id="3.30.1520.10">
    <property type="entry name" value="Phox-like domain"/>
    <property type="match status" value="1"/>
</dbReference>
<dbReference type="PROSITE" id="PS50238">
    <property type="entry name" value="RHOGAP"/>
    <property type="match status" value="1"/>
</dbReference>
<dbReference type="Pfam" id="PF00620">
    <property type="entry name" value="RhoGAP"/>
    <property type="match status" value="1"/>
</dbReference>
<dbReference type="SUPFAM" id="SSF64268">
    <property type="entry name" value="PX domain"/>
    <property type="match status" value="1"/>
</dbReference>
<dbReference type="PROSITE" id="PS50003">
    <property type="entry name" value="PH_DOMAIN"/>
    <property type="match status" value="1"/>
</dbReference>
<feature type="region of interest" description="Disordered" evidence="3">
    <location>
        <begin position="277"/>
        <end position="301"/>
    </location>
</feature>
<dbReference type="Pfam" id="PF00169">
    <property type="entry name" value="PH"/>
    <property type="match status" value="1"/>
</dbReference>
<reference evidence="7 8" key="1">
    <citation type="submission" date="2020-11" db="EMBL/GenBank/DDBJ databases">
        <title>Kefir isolates.</title>
        <authorList>
            <person name="Marcisauskas S."/>
            <person name="Kim Y."/>
            <person name="Blasche S."/>
        </authorList>
    </citation>
    <scope>NUCLEOTIDE SEQUENCE [LARGE SCALE GENOMIC DNA]</scope>
    <source>
        <strain evidence="7 8">OG2</strain>
    </source>
</reference>
<dbReference type="SMART" id="SM00324">
    <property type="entry name" value="RhoGAP"/>
    <property type="match status" value="1"/>
</dbReference>
<gene>
    <name evidence="7" type="ORF">C6P45_002283</name>
</gene>
<feature type="compositionally biased region" description="Polar residues" evidence="3">
    <location>
        <begin position="192"/>
        <end position="230"/>
    </location>
</feature>
<dbReference type="GO" id="GO:0007165">
    <property type="term" value="P:signal transduction"/>
    <property type="evidence" value="ECO:0007669"/>
    <property type="project" value="InterPro"/>
</dbReference>
<dbReference type="EMBL" id="PUHR01000221">
    <property type="protein sequence ID" value="KAG0658117.1"/>
    <property type="molecule type" value="Genomic_DNA"/>
</dbReference>
<dbReference type="InterPro" id="IPR001849">
    <property type="entry name" value="PH_domain"/>
</dbReference>
<feature type="compositionally biased region" description="Polar residues" evidence="3">
    <location>
        <begin position="392"/>
        <end position="404"/>
    </location>
</feature>
<dbReference type="InterPro" id="IPR000198">
    <property type="entry name" value="RhoGAP_dom"/>
</dbReference>
<accession>A0A9P6VZ27</accession>
<feature type="domain" description="PX" evidence="5">
    <location>
        <begin position="512"/>
        <end position="638"/>
    </location>
</feature>
<evidence type="ECO:0000259" key="4">
    <source>
        <dbReference type="PROSITE" id="PS50003"/>
    </source>
</evidence>
<dbReference type="InterPro" id="IPR001683">
    <property type="entry name" value="PX_dom"/>
</dbReference>
<keyword evidence="2" id="KW-0175">Coiled coil</keyword>
<name>A0A9P6VZ27_MAUEX</name>
<feature type="compositionally biased region" description="Basic and acidic residues" evidence="3">
    <location>
        <begin position="98"/>
        <end position="123"/>
    </location>
</feature>
<dbReference type="PANTHER" id="PTHR23176">
    <property type="entry name" value="RHO/RAC/CDC GTPASE-ACTIVATING PROTEIN"/>
    <property type="match status" value="1"/>
</dbReference>
<feature type="coiled-coil region" evidence="2">
    <location>
        <begin position="45"/>
        <end position="79"/>
    </location>
</feature>
<dbReference type="SMART" id="SM00233">
    <property type="entry name" value="PH"/>
    <property type="match status" value="1"/>
</dbReference>
<feature type="compositionally biased region" description="Polar residues" evidence="3">
    <location>
        <begin position="838"/>
        <end position="858"/>
    </location>
</feature>
<dbReference type="SUPFAM" id="SSF48350">
    <property type="entry name" value="GTPase activation domain, GAP"/>
    <property type="match status" value="1"/>
</dbReference>
<dbReference type="Proteomes" id="UP000750334">
    <property type="component" value="Unassembled WGS sequence"/>
</dbReference>
<evidence type="ECO:0000313" key="7">
    <source>
        <dbReference type="EMBL" id="KAG0658117.1"/>
    </source>
</evidence>
<dbReference type="InterPro" id="IPR036871">
    <property type="entry name" value="PX_dom_sf"/>
</dbReference>
<feature type="region of interest" description="Disordered" evidence="3">
    <location>
        <begin position="98"/>
        <end position="151"/>
    </location>
</feature>
<dbReference type="InterPro" id="IPR008936">
    <property type="entry name" value="Rho_GTPase_activation_prot"/>
</dbReference>
<feature type="compositionally biased region" description="Polar residues" evidence="3">
    <location>
        <begin position="872"/>
        <end position="889"/>
    </location>
</feature>
<feature type="compositionally biased region" description="Polar residues" evidence="3">
    <location>
        <begin position="340"/>
        <end position="352"/>
    </location>
</feature>
<dbReference type="InterPro" id="IPR050729">
    <property type="entry name" value="Rho-GAP"/>
</dbReference>
<feature type="region of interest" description="Disordered" evidence="3">
    <location>
        <begin position="192"/>
        <end position="251"/>
    </location>
</feature>
<feature type="region of interest" description="Disordered" evidence="3">
    <location>
        <begin position="799"/>
        <end position="820"/>
    </location>
</feature>
<dbReference type="OrthoDB" id="185175at2759"/>
<evidence type="ECO:0000313" key="8">
    <source>
        <dbReference type="Proteomes" id="UP000750334"/>
    </source>
</evidence>
<dbReference type="GO" id="GO:0005938">
    <property type="term" value="C:cell cortex"/>
    <property type="evidence" value="ECO:0007669"/>
    <property type="project" value="UniProtKB-ARBA"/>
</dbReference>
<dbReference type="AlphaFoldDB" id="A0A9P6VZ27"/>
<feature type="domain" description="PH" evidence="4">
    <location>
        <begin position="634"/>
        <end position="742"/>
    </location>
</feature>
<dbReference type="GO" id="GO:0005933">
    <property type="term" value="C:cellular bud"/>
    <property type="evidence" value="ECO:0007669"/>
    <property type="project" value="UniProtKB-ARBA"/>
</dbReference>
<feature type="compositionally biased region" description="Polar residues" evidence="3">
    <location>
        <begin position="432"/>
        <end position="450"/>
    </location>
</feature>
<evidence type="ECO:0000256" key="2">
    <source>
        <dbReference type="SAM" id="Coils"/>
    </source>
</evidence>
<dbReference type="Gene3D" id="1.10.555.10">
    <property type="entry name" value="Rho GTPase activation protein"/>
    <property type="match status" value="1"/>
</dbReference>
<evidence type="ECO:0000256" key="3">
    <source>
        <dbReference type="SAM" id="MobiDB-lite"/>
    </source>
</evidence>
<dbReference type="CDD" id="cd13277">
    <property type="entry name" value="PH_Bem3"/>
    <property type="match status" value="1"/>
</dbReference>
<dbReference type="Gene3D" id="2.30.29.30">
    <property type="entry name" value="Pleckstrin-homology domain (PH domain)/Phosphotyrosine-binding domain (PTB)"/>
    <property type="match status" value="1"/>
</dbReference>
<dbReference type="SUPFAM" id="SSF50729">
    <property type="entry name" value="PH domain-like"/>
    <property type="match status" value="1"/>
</dbReference>
<dbReference type="GO" id="GO:0005096">
    <property type="term" value="F:GTPase activator activity"/>
    <property type="evidence" value="ECO:0007669"/>
    <property type="project" value="UniProtKB-KW"/>
</dbReference>
<proteinExistence type="predicted"/>
<protein>
    <submittedName>
        <fullName evidence="7">Uncharacterized protein</fullName>
    </submittedName>
</protein>
<feature type="compositionally biased region" description="Low complexity" evidence="3">
    <location>
        <begin position="132"/>
        <end position="151"/>
    </location>
</feature>
<dbReference type="GO" id="GO:0035091">
    <property type="term" value="F:phosphatidylinositol binding"/>
    <property type="evidence" value="ECO:0007669"/>
    <property type="project" value="InterPro"/>
</dbReference>
<feature type="compositionally biased region" description="Low complexity" evidence="3">
    <location>
        <begin position="411"/>
        <end position="423"/>
    </location>
</feature>
<feature type="compositionally biased region" description="Low complexity" evidence="3">
    <location>
        <begin position="456"/>
        <end position="469"/>
    </location>
</feature>
<dbReference type="GO" id="GO:0007010">
    <property type="term" value="P:cytoskeleton organization"/>
    <property type="evidence" value="ECO:0007669"/>
    <property type="project" value="UniProtKB-ARBA"/>
</dbReference>
<feature type="compositionally biased region" description="Polar residues" evidence="3">
    <location>
        <begin position="799"/>
        <end position="812"/>
    </location>
</feature>
<dbReference type="InterPro" id="IPR011993">
    <property type="entry name" value="PH-like_dom_sf"/>
</dbReference>
<feature type="compositionally biased region" description="Low complexity" evidence="3">
    <location>
        <begin position="890"/>
        <end position="900"/>
    </location>
</feature>
<dbReference type="CDD" id="cd06093">
    <property type="entry name" value="PX_domain"/>
    <property type="match status" value="1"/>
</dbReference>
<dbReference type="PANTHER" id="PTHR23176:SF129">
    <property type="entry name" value="RHO GTPASE ACTIVATING PROTEIN AT 16F, ISOFORM E-RELATED"/>
    <property type="match status" value="1"/>
</dbReference>
<evidence type="ECO:0000256" key="1">
    <source>
        <dbReference type="ARBA" id="ARBA00022468"/>
    </source>
</evidence>
<keyword evidence="1" id="KW-0343">GTPase activation</keyword>
<keyword evidence="8" id="KW-1185">Reference proteome</keyword>
<evidence type="ECO:0000259" key="6">
    <source>
        <dbReference type="PROSITE" id="PS50238"/>
    </source>
</evidence>
<feature type="region of interest" description="Disordered" evidence="3">
    <location>
        <begin position="334"/>
        <end position="476"/>
    </location>
</feature>
<sequence>MMTTKAGTSATLDLLAQYNNHIQERDKVNDDIERKYELDDNRPSYDDLFKENVKLKLELKECQQENISLKKVINLMQRDKSASVEDLISQVTMKESSTVEKKKEIILPPRSIERSGLQKDKMGSHVSSPTTSENQKPSHSSSSNSISNPFSDKYVKSESVINDAATDLSEQIDNDSDTKVSVETAHAVRLQDSSAVQGTSAHHLKPSQTPSLTSPATSVTYTTSRITIKSPNKRAKSPVQERLNSPQSVNRVTSVINNHLHSPLKSDYKDREVNMAEESSLYSQIDSNLDDDLNRSPIKSTTKELDFSPNAKAKLTNFSQLLADSFGEDDKLSSPYAAENSKSTKIAESATKSLPPVPPKFFTPTNPNVPITPDGVTLGSPVILSRAKDKTNSNGKSSLNSSAVNAKELQPIVSSSPVPSPDVVKAEGKPAVNNNEAARIISTTESTNSTGKHEQTNTQTSSVSSQSQNLLKVDGGKVRVRANSTGTVTSSVTSTLNSDIPLFVQPSDLHTVQMDVLSTLYYDTQSNFDDHLILFGVIDKSSGKEMFKFSKSIQKVRELDVYLKSHVSSLSLPTLPERRLFQTTVPSRVDYRREHLKNYFNGISSIPELPHNVSLKISQFLSTDTVIMPFLLEDNQKEGSLLMRRPKKALGGNASWRIRYGILNGEFLQLFENGDMMETIRLKQASLELLPNMPDDKYGTKNGFLIVEQKKVGLSSSSKYFLCAESPKERESWIAALSEYIDTARLSISSPANESIGAFSSTTSNSQNENSDQIYVTDLSQPDNGTSSESSQLNNVDSFQATSYDQFSNPTTIDDDKDNKRNKMRSLFPFKKFSNMTNNTLHSGSHMPNHQHGSNNGINGRPLSANEEGNKSVVTGSEYSMKSDTSMVKSSPNYGNSQSSSQGVVFGSSIDVALKLSSHSYQGVYEIPSVVYRCLEYLYKNRGIQEEGIFRLSGSSTMIKTLQEGFDKSYDIDLCNYKPVDDNPGSIIGVNTISGLLKLYLRNLPHLIVGDEQFLLFKKAVDDHHDDPHGMAIEFRKIVRDRQVPHANISLMYALFELLTRINENNKINKMNLRNLCIVFSPTLNIPITMLQPFIVDFNCIFKDGEPISNENREELDIHIPGV</sequence>
<evidence type="ECO:0000259" key="5">
    <source>
        <dbReference type="PROSITE" id="PS50195"/>
    </source>
</evidence>
<dbReference type="PROSITE" id="PS50195">
    <property type="entry name" value="PX"/>
    <property type="match status" value="1"/>
</dbReference>
<feature type="compositionally biased region" description="Polar residues" evidence="3">
    <location>
        <begin position="242"/>
        <end position="251"/>
    </location>
</feature>